<evidence type="ECO:0000256" key="1">
    <source>
        <dbReference type="ARBA" id="ARBA00002901"/>
    </source>
</evidence>
<protein>
    <recommendedName>
        <fullName evidence="7">Molybdopterin molybdenumtransferase</fullName>
        <ecNumber evidence="7">2.10.1.1</ecNumber>
    </recommendedName>
</protein>
<dbReference type="Proteomes" id="UP000829494">
    <property type="component" value="Chromosome"/>
</dbReference>
<evidence type="ECO:0000256" key="8">
    <source>
        <dbReference type="SAM" id="MobiDB-lite"/>
    </source>
</evidence>
<keyword evidence="11" id="KW-1185">Reference proteome</keyword>
<dbReference type="Pfam" id="PF03454">
    <property type="entry name" value="MoeA_C"/>
    <property type="match status" value="1"/>
</dbReference>
<keyword evidence="7" id="KW-0460">Magnesium</keyword>
<comment type="catalytic activity">
    <reaction evidence="6">
        <text>adenylyl-molybdopterin + molybdate = Mo-molybdopterin + AMP + H(+)</text>
        <dbReference type="Rhea" id="RHEA:35047"/>
        <dbReference type="ChEBI" id="CHEBI:15378"/>
        <dbReference type="ChEBI" id="CHEBI:36264"/>
        <dbReference type="ChEBI" id="CHEBI:62727"/>
        <dbReference type="ChEBI" id="CHEBI:71302"/>
        <dbReference type="ChEBI" id="CHEBI:456215"/>
        <dbReference type="EC" id="2.10.1.1"/>
    </reaction>
</comment>
<evidence type="ECO:0000259" key="9">
    <source>
        <dbReference type="SMART" id="SM00852"/>
    </source>
</evidence>
<feature type="compositionally biased region" description="Pro residues" evidence="8">
    <location>
        <begin position="187"/>
        <end position="197"/>
    </location>
</feature>
<keyword evidence="5 7" id="KW-0501">Molybdenum cofactor biosynthesis</keyword>
<dbReference type="RefSeq" id="WP_226048680.1">
    <property type="nucleotide sequence ID" value="NZ_CP043497.1"/>
</dbReference>
<dbReference type="InterPro" id="IPR005111">
    <property type="entry name" value="MoeA_C_domain_IV"/>
</dbReference>
<reference evidence="10 11" key="1">
    <citation type="submission" date="2022-03" db="EMBL/GenBank/DDBJ databases">
        <title>Complete genome of Streptomyces rimosus ssp. rimosus R7 (=ATCC 10970).</title>
        <authorList>
            <person name="Beganovic S."/>
            <person name="Ruckert C."/>
            <person name="Busche T."/>
            <person name="Kalinowski J."/>
            <person name="Wittmann C."/>
        </authorList>
    </citation>
    <scope>NUCLEOTIDE SEQUENCE [LARGE SCALE GENOMIC DNA]</scope>
    <source>
        <strain evidence="10 11">R7</strain>
    </source>
</reference>
<dbReference type="EC" id="2.10.1.1" evidence="7"/>
<comment type="function">
    <text evidence="1 7">Catalyzes the insertion of molybdate into adenylated molybdopterin with the concomitant release of AMP.</text>
</comment>
<organism evidence="10 11">
    <name type="scientific">Streptomyces rimosus subsp. rimosus</name>
    <dbReference type="NCBI Taxonomy" id="132474"/>
    <lineage>
        <taxon>Bacteria</taxon>
        <taxon>Bacillati</taxon>
        <taxon>Actinomycetota</taxon>
        <taxon>Actinomycetes</taxon>
        <taxon>Kitasatosporales</taxon>
        <taxon>Streptomycetaceae</taxon>
        <taxon>Streptomyces</taxon>
    </lineage>
</organism>
<keyword evidence="7" id="KW-0479">Metal-binding</keyword>
<dbReference type="PANTHER" id="PTHR10192">
    <property type="entry name" value="MOLYBDOPTERIN BIOSYNTHESIS PROTEIN"/>
    <property type="match status" value="1"/>
</dbReference>
<proteinExistence type="inferred from homology"/>
<dbReference type="InterPro" id="IPR001453">
    <property type="entry name" value="MoaB/Mog_dom"/>
</dbReference>
<dbReference type="Pfam" id="PF00994">
    <property type="entry name" value="MoCF_biosynth"/>
    <property type="match status" value="1"/>
</dbReference>
<feature type="domain" description="MoaB/Mog" evidence="9">
    <location>
        <begin position="422"/>
        <end position="558"/>
    </location>
</feature>
<dbReference type="Gene3D" id="3.90.105.10">
    <property type="entry name" value="Molybdopterin biosynthesis moea protein, domain 2"/>
    <property type="match status" value="1"/>
</dbReference>
<dbReference type="Pfam" id="PF03453">
    <property type="entry name" value="MoeA_N"/>
    <property type="match status" value="1"/>
</dbReference>
<dbReference type="Gene3D" id="2.40.340.10">
    <property type="entry name" value="MoeA, C-terminal, domain IV"/>
    <property type="match status" value="1"/>
</dbReference>
<evidence type="ECO:0000256" key="4">
    <source>
        <dbReference type="ARBA" id="ARBA00022505"/>
    </source>
</evidence>
<dbReference type="InterPro" id="IPR038987">
    <property type="entry name" value="MoeA-like"/>
</dbReference>
<dbReference type="PANTHER" id="PTHR10192:SF5">
    <property type="entry name" value="GEPHYRIN"/>
    <property type="match status" value="1"/>
</dbReference>
<dbReference type="Gene3D" id="2.170.190.11">
    <property type="entry name" value="Molybdopterin biosynthesis moea protein, domain 3"/>
    <property type="match status" value="1"/>
</dbReference>
<dbReference type="Gene3D" id="3.40.980.10">
    <property type="entry name" value="MoaB/Mog-like domain"/>
    <property type="match status" value="1"/>
</dbReference>
<evidence type="ECO:0000256" key="2">
    <source>
        <dbReference type="ARBA" id="ARBA00005046"/>
    </source>
</evidence>
<evidence type="ECO:0000313" key="10">
    <source>
        <dbReference type="EMBL" id="UNZ04447.1"/>
    </source>
</evidence>
<dbReference type="InterPro" id="IPR036688">
    <property type="entry name" value="MoeA_C_domain_IV_sf"/>
</dbReference>
<name>A0ABY3Z297_STRRM</name>
<feature type="region of interest" description="Disordered" evidence="8">
    <location>
        <begin position="663"/>
        <end position="699"/>
    </location>
</feature>
<dbReference type="SMART" id="SM00852">
    <property type="entry name" value="MoCF_biosynth"/>
    <property type="match status" value="1"/>
</dbReference>
<feature type="compositionally biased region" description="Low complexity" evidence="8">
    <location>
        <begin position="177"/>
        <end position="186"/>
    </location>
</feature>
<comment type="cofactor">
    <cofactor evidence="7">
        <name>Mg(2+)</name>
        <dbReference type="ChEBI" id="CHEBI:18420"/>
    </cofactor>
</comment>
<dbReference type="CDD" id="cd00887">
    <property type="entry name" value="MoeA"/>
    <property type="match status" value="1"/>
</dbReference>
<dbReference type="GeneID" id="66856454"/>
<evidence type="ECO:0000313" key="11">
    <source>
        <dbReference type="Proteomes" id="UP000829494"/>
    </source>
</evidence>
<feature type="compositionally biased region" description="Basic and acidic residues" evidence="8">
    <location>
        <begin position="22"/>
        <end position="50"/>
    </location>
</feature>
<dbReference type="GO" id="GO:0061599">
    <property type="term" value="F:molybdopterin molybdotransferase activity"/>
    <property type="evidence" value="ECO:0007669"/>
    <property type="project" value="UniProtKB-EC"/>
</dbReference>
<gene>
    <name evidence="10" type="primary">moeA</name>
    <name evidence="10" type="ORF">SRIMR7_20015</name>
</gene>
<dbReference type="SUPFAM" id="SSF63882">
    <property type="entry name" value="MoeA N-terminal region -like"/>
    <property type="match status" value="1"/>
</dbReference>
<dbReference type="InterPro" id="IPR005110">
    <property type="entry name" value="MoeA_linker/N"/>
</dbReference>
<feature type="compositionally biased region" description="Low complexity" evidence="8">
    <location>
        <begin position="87"/>
        <end position="104"/>
    </location>
</feature>
<feature type="compositionally biased region" description="Basic and acidic residues" evidence="8">
    <location>
        <begin position="671"/>
        <end position="684"/>
    </location>
</feature>
<dbReference type="EMBL" id="CP094298">
    <property type="protein sequence ID" value="UNZ04447.1"/>
    <property type="molecule type" value="Genomic_DNA"/>
</dbReference>
<comment type="pathway">
    <text evidence="2 7">Cofactor biosynthesis; molybdopterin biosynthesis.</text>
</comment>
<keyword evidence="4 7" id="KW-0500">Molybdenum</keyword>
<evidence type="ECO:0000256" key="6">
    <source>
        <dbReference type="ARBA" id="ARBA00047317"/>
    </source>
</evidence>
<evidence type="ECO:0000256" key="3">
    <source>
        <dbReference type="ARBA" id="ARBA00010763"/>
    </source>
</evidence>
<sequence length="699" mass="71739">MMEGEFDDALALANGSPVVPARPEDRRAPEDRRMPEGHWDPGGRADDHRAWGRGGGPRAHEGEGRPVPAPEANGPAPLPGERHAPASDRYAPAPDPYAPASDRYSPAYDHYAPTSDDGYSWIFDDREPTRTAGRPGKAPTAGTGLDDDARRGPYTPWDTAPSLKGGEPSPAPGGADGPRAPARAPSDTPPPPRPASAPVPRSAPSGPPFGPPFSTGDTPGHDHPTHHGRRTRHDHPAPTPWRTARGLAARAPRGPLPPVACPLGAAALGRTLAEPLTALTDLPSFDTSAMDGWAVAGPGPWHLAARSRSGAHEHGILAGQDASEAVDDGAAVPIATGARIPPGATAVLRSEHGEVRQRPDGGAQLYAPAPVPPGQDIRPRGQECRRGDQLLPAGALVTPAVLGLAAAAGYDELVAYARPRVEILVLGDELLDAGLPAEGRIRDALGPMITPWLRALGADAGPPRHLGDDADALYDALASSTADLVITTGGTASGPVDHVHPTLRRLGAEVLVDGVAVRPGHPMLLARLDADRLLVGLPGNPLAAVSGLVTLAEPALRTLAARRRTPAYRAPLTAAVSGHPHDTRLIPVAFREGAADDGDGGAVVPLRFSGPAMLRGIAAADAMAVVPPGGAACGGDVELLDLPWTGDGSAAEAVMDTVTDWTADAPARSGTDARRPGVGPHDRPNVSPTDPHPTGGGAA</sequence>
<dbReference type="InterPro" id="IPR036135">
    <property type="entry name" value="MoeA_linker/N_sf"/>
</dbReference>
<accession>A0ABY3Z297</accession>
<dbReference type="SUPFAM" id="SSF53218">
    <property type="entry name" value="Molybdenum cofactor biosynthesis proteins"/>
    <property type="match status" value="1"/>
</dbReference>
<comment type="similarity">
    <text evidence="3 7">Belongs to the MoeA family.</text>
</comment>
<feature type="region of interest" description="Disordered" evidence="8">
    <location>
        <begin position="1"/>
        <end position="242"/>
    </location>
</feature>
<evidence type="ECO:0000256" key="5">
    <source>
        <dbReference type="ARBA" id="ARBA00023150"/>
    </source>
</evidence>
<keyword evidence="7 10" id="KW-0808">Transferase</keyword>
<dbReference type="InterPro" id="IPR036425">
    <property type="entry name" value="MoaB/Mog-like_dom_sf"/>
</dbReference>
<evidence type="ECO:0000256" key="7">
    <source>
        <dbReference type="RuleBase" id="RU365090"/>
    </source>
</evidence>